<dbReference type="EMBL" id="PQXF01000014">
    <property type="protein sequence ID" value="PXF60602.1"/>
    <property type="molecule type" value="Genomic_DNA"/>
</dbReference>
<dbReference type="Proteomes" id="UP000248329">
    <property type="component" value="Unassembled WGS sequence"/>
</dbReference>
<reference evidence="1" key="1">
    <citation type="submission" date="2018-01" db="EMBL/GenBank/DDBJ databases">
        <authorList>
            <person name="Krukenberg V."/>
        </authorList>
    </citation>
    <scope>NUCLEOTIDE SEQUENCE</scope>
    <source>
        <strain evidence="1">E20ANME2</strain>
    </source>
</reference>
<accession>A0AC61L2N6</accession>
<evidence type="ECO:0000313" key="2">
    <source>
        <dbReference type="Proteomes" id="UP000248329"/>
    </source>
</evidence>
<sequence>MEGKTMKTPYILVLTTMMLFGIPALASAATVSVGDPTTNGSIVSVPINVSGAPDIGAMTITLTYNSSVISATNVSKGSVTFDALLVAEDTIIDNPPLGSYENDTISDADNDTVWNHGAIIGNTTDGMVNISMISTDGFRDDGTLTVITFDIVGSGTTPLNLSDVSANETATCDPCTNETVFDPASYPAIPITRVNSSYTSEEYDSADTNQDCVVSMPELMTQIGKWKLQEIGMPELMTSIGRWKLGSGGYC</sequence>
<name>A0AC61L2N6_9EURY</name>
<gene>
    <name evidence="1" type="ORF">C4B59_08770</name>
</gene>
<protein>
    <submittedName>
        <fullName evidence="1">Uncharacterized protein</fullName>
    </submittedName>
</protein>
<organism evidence="1 2">
    <name type="scientific">Candidatus Methanogaster sp</name>
    <dbReference type="NCBI Taxonomy" id="3386292"/>
    <lineage>
        <taxon>Archaea</taxon>
        <taxon>Methanobacteriati</taxon>
        <taxon>Methanobacteriota</taxon>
        <taxon>Stenosarchaea group</taxon>
        <taxon>Methanomicrobia</taxon>
        <taxon>Methanosarcinales</taxon>
        <taxon>ANME-2 cluster</taxon>
        <taxon>Candidatus Methanogasteraceae</taxon>
        <taxon>Candidatus Methanogaster</taxon>
    </lineage>
</organism>
<proteinExistence type="predicted"/>
<evidence type="ECO:0000313" key="1">
    <source>
        <dbReference type="EMBL" id="PXF60602.1"/>
    </source>
</evidence>
<comment type="caution">
    <text evidence="1">The sequence shown here is derived from an EMBL/GenBank/DDBJ whole genome shotgun (WGS) entry which is preliminary data.</text>
</comment>